<accession>A0A016SMH4</accession>
<dbReference type="EMBL" id="JARK01001537">
    <property type="protein sequence ID" value="EYB91840.1"/>
    <property type="molecule type" value="Genomic_DNA"/>
</dbReference>
<gene>
    <name evidence="1" type="primary">Acey_s0201.g1731</name>
    <name evidence="1" type="ORF">Y032_0201g1731</name>
</gene>
<comment type="caution">
    <text evidence="1">The sequence shown here is derived from an EMBL/GenBank/DDBJ whole genome shotgun (WGS) entry which is preliminary data.</text>
</comment>
<evidence type="ECO:0000313" key="1">
    <source>
        <dbReference type="EMBL" id="EYB91840.1"/>
    </source>
</evidence>
<protein>
    <submittedName>
        <fullName evidence="1">Uncharacterized protein</fullName>
    </submittedName>
</protein>
<proteinExistence type="predicted"/>
<reference evidence="2" key="1">
    <citation type="journal article" date="2015" name="Nat. Genet.">
        <title>The genome and transcriptome of the zoonotic hookworm Ancylostoma ceylanicum identify infection-specific gene families.</title>
        <authorList>
            <person name="Schwarz E.M."/>
            <person name="Hu Y."/>
            <person name="Antoshechkin I."/>
            <person name="Miller M.M."/>
            <person name="Sternberg P.W."/>
            <person name="Aroian R.V."/>
        </authorList>
    </citation>
    <scope>NUCLEOTIDE SEQUENCE</scope>
    <source>
        <strain evidence="2">HY135</strain>
    </source>
</reference>
<dbReference type="Proteomes" id="UP000024635">
    <property type="component" value="Unassembled WGS sequence"/>
</dbReference>
<dbReference type="AlphaFoldDB" id="A0A016SMH4"/>
<keyword evidence="2" id="KW-1185">Reference proteome</keyword>
<evidence type="ECO:0000313" key="2">
    <source>
        <dbReference type="Proteomes" id="UP000024635"/>
    </source>
</evidence>
<organism evidence="1 2">
    <name type="scientific">Ancylostoma ceylanicum</name>
    <dbReference type="NCBI Taxonomy" id="53326"/>
    <lineage>
        <taxon>Eukaryota</taxon>
        <taxon>Metazoa</taxon>
        <taxon>Ecdysozoa</taxon>
        <taxon>Nematoda</taxon>
        <taxon>Chromadorea</taxon>
        <taxon>Rhabditida</taxon>
        <taxon>Rhabditina</taxon>
        <taxon>Rhabditomorpha</taxon>
        <taxon>Strongyloidea</taxon>
        <taxon>Ancylostomatidae</taxon>
        <taxon>Ancylostomatinae</taxon>
        <taxon>Ancylostoma</taxon>
    </lineage>
</organism>
<name>A0A016SMH4_9BILA</name>
<sequence>MGELITLPSFLCHTFQSKYFVKLAVRVKSWVNHNIDQRRKKEDEGVTCPIKKAGGLECNAMSCSAIGFGIDSGK</sequence>